<dbReference type="InterPro" id="IPR012338">
    <property type="entry name" value="Beta-lactam/transpept-like"/>
</dbReference>
<feature type="region of interest" description="Disordered" evidence="1">
    <location>
        <begin position="471"/>
        <end position="497"/>
    </location>
</feature>
<evidence type="ECO:0000256" key="3">
    <source>
        <dbReference type="SAM" id="SignalP"/>
    </source>
</evidence>
<dbReference type="InParanoid" id="C8X7P5"/>
<keyword evidence="2" id="KW-1133">Transmembrane helix</keyword>
<evidence type="ECO:0000259" key="4">
    <source>
        <dbReference type="Pfam" id="PF00144"/>
    </source>
</evidence>
<dbReference type="PANTHER" id="PTHR46825:SF9">
    <property type="entry name" value="BETA-LACTAMASE-RELATED DOMAIN-CONTAINING PROTEIN"/>
    <property type="match status" value="1"/>
</dbReference>
<feature type="domain" description="Beta-lactamase-related" evidence="4">
    <location>
        <begin position="26"/>
        <end position="339"/>
    </location>
</feature>
<accession>C8X7P5</accession>
<evidence type="ECO:0000256" key="2">
    <source>
        <dbReference type="SAM" id="Phobius"/>
    </source>
</evidence>
<dbReference type="KEGG" id="nml:Namu_2650"/>
<evidence type="ECO:0000313" key="6">
    <source>
        <dbReference type="Proteomes" id="UP000002218"/>
    </source>
</evidence>
<feature type="chain" id="PRO_5038433378" evidence="3">
    <location>
        <begin position="18"/>
        <end position="497"/>
    </location>
</feature>
<name>C8X7P5_NAKMY</name>
<proteinExistence type="predicted"/>
<evidence type="ECO:0000313" key="5">
    <source>
        <dbReference type="EMBL" id="ACV78998.1"/>
    </source>
</evidence>
<feature type="signal peptide" evidence="3">
    <location>
        <begin position="1"/>
        <end position="17"/>
    </location>
</feature>
<feature type="transmembrane region" description="Helical" evidence="2">
    <location>
        <begin position="399"/>
        <end position="420"/>
    </location>
</feature>
<dbReference type="EMBL" id="CP001737">
    <property type="protein sequence ID" value="ACV78998.1"/>
    <property type="molecule type" value="Genomic_DNA"/>
</dbReference>
<keyword evidence="2" id="KW-0812">Transmembrane</keyword>
<dbReference type="SUPFAM" id="SSF56601">
    <property type="entry name" value="beta-lactamase/transpeptidase-like"/>
    <property type="match status" value="1"/>
</dbReference>
<keyword evidence="3" id="KW-0732">Signal</keyword>
<dbReference type="InterPro" id="IPR001466">
    <property type="entry name" value="Beta-lactam-related"/>
</dbReference>
<dbReference type="PANTHER" id="PTHR46825">
    <property type="entry name" value="D-ALANYL-D-ALANINE-CARBOXYPEPTIDASE/ENDOPEPTIDASE AMPH"/>
    <property type="match status" value="1"/>
</dbReference>
<protein>
    <submittedName>
        <fullName evidence="5">Beta-lactamase</fullName>
    </submittedName>
</protein>
<reference evidence="6" key="1">
    <citation type="submission" date="2009-09" db="EMBL/GenBank/DDBJ databases">
        <title>The complete genome of Nakamurella multipartita DSM 44233.</title>
        <authorList>
            <consortium name="US DOE Joint Genome Institute (JGI-PGF)"/>
            <person name="Lucas S."/>
            <person name="Copeland A."/>
            <person name="Lapidus A."/>
            <person name="Glavina del Rio T."/>
            <person name="Dalin E."/>
            <person name="Tice H."/>
            <person name="Bruce D."/>
            <person name="Goodwin L."/>
            <person name="Pitluck S."/>
            <person name="Kyrpides N."/>
            <person name="Mavromatis K."/>
            <person name="Ivanova N."/>
            <person name="Ovchinnikova G."/>
            <person name="Sims D."/>
            <person name="Meincke L."/>
            <person name="Brettin T."/>
            <person name="Detter J.C."/>
            <person name="Han C."/>
            <person name="Larimer F."/>
            <person name="Land M."/>
            <person name="Hauser L."/>
            <person name="Markowitz V."/>
            <person name="Cheng J.-F."/>
            <person name="Hugenholtz P."/>
            <person name="Woyke T."/>
            <person name="Wu D."/>
            <person name="Klenk H.-P."/>
            <person name="Eisen J.A."/>
        </authorList>
    </citation>
    <scope>NUCLEOTIDE SEQUENCE [LARGE SCALE GENOMIC DNA]</scope>
    <source>
        <strain evidence="6">ATCC 700099 / DSM 44233 / CIP 104796 / JCM 9543 / NBRC 105858 / Y-104</strain>
    </source>
</reference>
<sequence precursor="true">MRGLMAILALGAGSLLAVGEPAGSIDDVIESEMPASGVPGLAYAVVADGRLESAGARGVLTLGGDTKVTPDTPFLTGSISKSFTALAIMQLVEAGTVDLDAGVEVYLDGFSGRPAGAITLRELLSHTSGFSTLQGNTSFTDDTGGTDELAWRVDRLAGLTPAAAPGATWEYSNANYEILGRVVEVVGGDEFQSYIAEHILEPVGMTHSFVADGQVHESMATGHRPWFGGMQPLADNRMPRGTAPQGGVVASAADLARYLAMMMNGRDDVLSAQGKSLMMRPASAASPFYGLGWFVDSGDGTVWHSGSSPGYESLATMVPAANTGVVVLVNGGSGMGFGETSRLRDGITAAALGIDQADEEPRLPRQVLFAALVLLPIAYLLCMIWAWRHRVELRAKSGAAGLFSLWFPLFTTLAAAWIILDLVPRLVGSPLRTISLFQPDLGVVLVAAAVTGVLWAVFRLGVAYTARFGQGAAGPAEGRSTTRRRARHPARANQVVR</sequence>
<dbReference type="Gene3D" id="3.40.710.10">
    <property type="entry name" value="DD-peptidase/beta-lactamase superfamily"/>
    <property type="match status" value="1"/>
</dbReference>
<keyword evidence="2" id="KW-0472">Membrane</keyword>
<organism evidence="5 6">
    <name type="scientific">Nakamurella multipartita (strain ATCC 700099 / DSM 44233 / CIP 104796 / JCM 9543 / NBRC 105858 / Y-104)</name>
    <name type="common">Microsphaera multipartita</name>
    <dbReference type="NCBI Taxonomy" id="479431"/>
    <lineage>
        <taxon>Bacteria</taxon>
        <taxon>Bacillati</taxon>
        <taxon>Actinomycetota</taxon>
        <taxon>Actinomycetes</taxon>
        <taxon>Nakamurellales</taxon>
        <taxon>Nakamurellaceae</taxon>
        <taxon>Nakamurella</taxon>
    </lineage>
</organism>
<feature type="transmembrane region" description="Helical" evidence="2">
    <location>
        <begin position="440"/>
        <end position="458"/>
    </location>
</feature>
<keyword evidence="6" id="KW-1185">Reference proteome</keyword>
<dbReference type="HOGENOM" id="CLU_020027_4_1_11"/>
<feature type="transmembrane region" description="Helical" evidence="2">
    <location>
        <begin position="367"/>
        <end position="387"/>
    </location>
</feature>
<feature type="compositionally biased region" description="Basic residues" evidence="1">
    <location>
        <begin position="481"/>
        <end position="490"/>
    </location>
</feature>
<dbReference type="AlphaFoldDB" id="C8X7P5"/>
<reference evidence="5 6" key="2">
    <citation type="journal article" date="2010" name="Stand. Genomic Sci.">
        <title>Complete genome sequence of Nakamurella multipartita type strain (Y-104).</title>
        <authorList>
            <person name="Tice H."/>
            <person name="Mayilraj S."/>
            <person name="Sims D."/>
            <person name="Lapidus A."/>
            <person name="Nolan M."/>
            <person name="Lucas S."/>
            <person name="Glavina Del Rio T."/>
            <person name="Copeland A."/>
            <person name="Cheng J.F."/>
            <person name="Meincke L."/>
            <person name="Bruce D."/>
            <person name="Goodwin L."/>
            <person name="Pitluck S."/>
            <person name="Ivanova N."/>
            <person name="Mavromatis K."/>
            <person name="Ovchinnikova G."/>
            <person name="Pati A."/>
            <person name="Chen A."/>
            <person name="Palaniappan K."/>
            <person name="Land M."/>
            <person name="Hauser L."/>
            <person name="Chang Y.J."/>
            <person name="Jeffries C.D."/>
            <person name="Detter J.C."/>
            <person name="Brettin T."/>
            <person name="Rohde M."/>
            <person name="Goker M."/>
            <person name="Bristow J."/>
            <person name="Eisen J.A."/>
            <person name="Markowitz V."/>
            <person name="Hugenholtz P."/>
            <person name="Kyrpides N.C."/>
            <person name="Klenk H.P."/>
            <person name="Chen F."/>
        </authorList>
    </citation>
    <scope>NUCLEOTIDE SEQUENCE [LARGE SCALE GENOMIC DNA]</scope>
    <source>
        <strain evidence="6">ATCC 700099 / DSM 44233 / CIP 104796 / JCM 9543 / NBRC 105858 / Y-104</strain>
    </source>
</reference>
<dbReference type="InterPro" id="IPR050491">
    <property type="entry name" value="AmpC-like"/>
</dbReference>
<evidence type="ECO:0000256" key="1">
    <source>
        <dbReference type="SAM" id="MobiDB-lite"/>
    </source>
</evidence>
<dbReference type="STRING" id="479431.Namu_2650"/>
<gene>
    <name evidence="5" type="ordered locus">Namu_2650</name>
</gene>
<dbReference type="RefSeq" id="WP_015747879.1">
    <property type="nucleotide sequence ID" value="NC_013235.1"/>
</dbReference>
<dbReference type="Proteomes" id="UP000002218">
    <property type="component" value="Chromosome"/>
</dbReference>
<dbReference type="Pfam" id="PF00144">
    <property type="entry name" value="Beta-lactamase"/>
    <property type="match status" value="1"/>
</dbReference>
<dbReference type="eggNOG" id="COG1680">
    <property type="taxonomic scope" value="Bacteria"/>
</dbReference>